<feature type="compositionally biased region" description="Low complexity" evidence="1">
    <location>
        <begin position="116"/>
        <end position="127"/>
    </location>
</feature>
<evidence type="ECO:0000313" key="3">
    <source>
        <dbReference type="Proteomes" id="UP001322277"/>
    </source>
</evidence>
<sequence>MPPTDVFPSFHDSPLEMRLKIWREALLVPSVWVAVGDGAANGLDDPDNQIPPPINMGFIGLAAIYPKAWTASPSAGGANGLEQFAVPYGCVSPARCGNGDRGERCERLSGAAARSQHQQQPPQKEQE</sequence>
<proteinExistence type="predicted"/>
<dbReference type="AlphaFoldDB" id="A0AAX4IGJ9"/>
<name>A0AAX4IGJ9_9PEZI</name>
<dbReference type="Proteomes" id="UP001322277">
    <property type="component" value="Chromosome 4"/>
</dbReference>
<feature type="compositionally biased region" description="Basic and acidic residues" evidence="1">
    <location>
        <begin position="98"/>
        <end position="107"/>
    </location>
</feature>
<evidence type="ECO:0000313" key="2">
    <source>
        <dbReference type="EMBL" id="WQF82231.1"/>
    </source>
</evidence>
<dbReference type="GeneID" id="87943748"/>
<feature type="region of interest" description="Disordered" evidence="1">
    <location>
        <begin position="98"/>
        <end position="127"/>
    </location>
</feature>
<protein>
    <submittedName>
        <fullName evidence="2">Uncharacterized protein</fullName>
    </submittedName>
</protein>
<gene>
    <name evidence="2" type="ORF">CDEST_07245</name>
</gene>
<evidence type="ECO:0000256" key="1">
    <source>
        <dbReference type="SAM" id="MobiDB-lite"/>
    </source>
</evidence>
<dbReference type="EMBL" id="CP137308">
    <property type="protein sequence ID" value="WQF82231.1"/>
    <property type="molecule type" value="Genomic_DNA"/>
</dbReference>
<organism evidence="2 3">
    <name type="scientific">Colletotrichum destructivum</name>
    <dbReference type="NCBI Taxonomy" id="34406"/>
    <lineage>
        <taxon>Eukaryota</taxon>
        <taxon>Fungi</taxon>
        <taxon>Dikarya</taxon>
        <taxon>Ascomycota</taxon>
        <taxon>Pezizomycotina</taxon>
        <taxon>Sordariomycetes</taxon>
        <taxon>Hypocreomycetidae</taxon>
        <taxon>Glomerellales</taxon>
        <taxon>Glomerellaceae</taxon>
        <taxon>Colletotrichum</taxon>
        <taxon>Colletotrichum destructivum species complex</taxon>
    </lineage>
</organism>
<reference evidence="3" key="1">
    <citation type="journal article" date="2023" name="bioRxiv">
        <title>Complete genome of the Medicago anthracnose fungus, Colletotrichum destructivum, reveals a mini-chromosome-like region within a core chromosome.</title>
        <authorList>
            <person name="Lapalu N."/>
            <person name="Simon A."/>
            <person name="Lu A."/>
            <person name="Plaumann P.-L."/>
            <person name="Amselem J."/>
            <person name="Pigne S."/>
            <person name="Auger A."/>
            <person name="Koch C."/>
            <person name="Dallery J.-F."/>
            <person name="O'Connell R.J."/>
        </authorList>
    </citation>
    <scope>NUCLEOTIDE SEQUENCE [LARGE SCALE GENOMIC DNA]</scope>
    <source>
        <strain evidence="3">CBS 520.97</strain>
    </source>
</reference>
<keyword evidence="3" id="KW-1185">Reference proteome</keyword>
<dbReference type="KEGG" id="cdet:87943748"/>
<accession>A0AAX4IGJ9</accession>
<dbReference type="RefSeq" id="XP_062779455.1">
    <property type="nucleotide sequence ID" value="XM_062923404.1"/>
</dbReference>